<proteinExistence type="predicted"/>
<dbReference type="KEGG" id="ngr:NAEGRDRAFT_78967"/>
<evidence type="ECO:0000313" key="3">
    <source>
        <dbReference type="Proteomes" id="UP000006671"/>
    </source>
</evidence>
<gene>
    <name evidence="2" type="ORF">NAEGRDRAFT_78967</name>
</gene>
<dbReference type="InterPro" id="IPR006571">
    <property type="entry name" value="TLDc_dom"/>
</dbReference>
<dbReference type="InParanoid" id="D2V867"/>
<accession>D2V867</accession>
<dbReference type="RefSeq" id="XP_002679737.1">
    <property type="nucleotide sequence ID" value="XM_002679691.1"/>
</dbReference>
<dbReference type="Gene3D" id="2.160.20.80">
    <property type="entry name" value="E3 ubiquitin-protein ligase SopA"/>
    <property type="match status" value="2"/>
</dbReference>
<dbReference type="Proteomes" id="UP000006671">
    <property type="component" value="Unassembled WGS sequence"/>
</dbReference>
<dbReference type="GeneID" id="8861301"/>
<protein>
    <submittedName>
        <fullName evidence="2">TLDc domain-containing protein</fullName>
    </submittedName>
</protein>
<dbReference type="OMA" id="VELEVFY"/>
<dbReference type="VEuPathDB" id="AmoebaDB:NAEGRDRAFT_78967"/>
<sequence>MQHVDTLNEQHVDDLHHKADIARSNELELTPEEQQQHEVKTQVVELPLTTTTDKTVLMNNHQPIHLNLRGTIMTVSLSTFYSCKRELEDNFFMKMFSGEQPIYRTNCQSSSEPIYFIDCDPIVFKSVLDWLQYGIVKNNELSGELKNACKLFKLSTIVNILENRKLSYLNFSNCEFQNLTLKGMYLCNFTNAKFVKCYLKFKSRDYCTIDKCEFIDCVLNSTCFTRDFSKTNLSLKNNNTFNGCRFKDLNLTRLKSLSQFNGCIFESCSFSFENFSEKQIENSTFEKVDFKNQNLKGFTFKNVELINCYNFIGHCECDSEGTFQFCNSTLIPNSFIYSKLFTSCKSKSIPKLLYRGTIDGFKAKNFHSKCDNAGPTLVIIKSEHDELFGGFTTQNWKSPTNDYAFGKDNSAFIFKIIPENENYQFQKFDILKNKQKHAIYLDNNYLSSFGAYGCDICIKDDCNLNSHSFSKFGCNYELPDGFKTDSFEAHSYLAGSYEFRVVEIEVFKIRNQ</sequence>
<dbReference type="AlphaFoldDB" id="D2V867"/>
<dbReference type="InterPro" id="IPR011333">
    <property type="entry name" value="SKP1/BTB/POZ_sf"/>
</dbReference>
<dbReference type="OrthoDB" id="25620at2759"/>
<dbReference type="PROSITE" id="PS51886">
    <property type="entry name" value="TLDC"/>
    <property type="match status" value="1"/>
</dbReference>
<feature type="domain" description="TLDc" evidence="1">
    <location>
        <begin position="329"/>
        <end position="510"/>
    </location>
</feature>
<dbReference type="SUPFAM" id="SSF141571">
    <property type="entry name" value="Pentapeptide repeat-like"/>
    <property type="match status" value="1"/>
</dbReference>
<name>D2V867_NAEGR</name>
<keyword evidence="3" id="KW-1185">Reference proteome</keyword>
<dbReference type="SUPFAM" id="SSF54695">
    <property type="entry name" value="POZ domain"/>
    <property type="match status" value="1"/>
</dbReference>
<evidence type="ECO:0000259" key="1">
    <source>
        <dbReference type="PROSITE" id="PS51886"/>
    </source>
</evidence>
<organism evidence="3">
    <name type="scientific">Naegleria gruberi</name>
    <name type="common">Amoeba</name>
    <dbReference type="NCBI Taxonomy" id="5762"/>
    <lineage>
        <taxon>Eukaryota</taxon>
        <taxon>Discoba</taxon>
        <taxon>Heterolobosea</taxon>
        <taxon>Tetramitia</taxon>
        <taxon>Eutetramitia</taxon>
        <taxon>Vahlkampfiidae</taxon>
        <taxon>Naegleria</taxon>
    </lineage>
</organism>
<dbReference type="SMART" id="SM00584">
    <property type="entry name" value="TLDc"/>
    <property type="match status" value="1"/>
</dbReference>
<dbReference type="STRING" id="5762.D2V867"/>
<evidence type="ECO:0000313" key="2">
    <source>
        <dbReference type="EMBL" id="EFC46993.1"/>
    </source>
</evidence>
<dbReference type="PANTHER" id="PTHR23354">
    <property type="entry name" value="NUCLEOLAR PROTEIN 7/ESTROGEN RECEPTOR COACTIVATOR-RELATED"/>
    <property type="match status" value="1"/>
</dbReference>
<dbReference type="EMBL" id="GG738856">
    <property type="protein sequence ID" value="EFC46993.1"/>
    <property type="molecule type" value="Genomic_DNA"/>
</dbReference>
<dbReference type="Gene3D" id="3.30.710.10">
    <property type="entry name" value="Potassium Channel Kv1.1, Chain A"/>
    <property type="match status" value="1"/>
</dbReference>
<reference evidence="2 3" key="1">
    <citation type="journal article" date="2010" name="Cell">
        <title>The genome of Naegleria gruberi illuminates early eukaryotic versatility.</title>
        <authorList>
            <person name="Fritz-Laylin L.K."/>
            <person name="Prochnik S.E."/>
            <person name="Ginger M.L."/>
            <person name="Dacks J.B."/>
            <person name="Carpenter M.L."/>
            <person name="Field M.C."/>
            <person name="Kuo A."/>
            <person name="Paredez A."/>
            <person name="Chapman J."/>
            <person name="Pham J."/>
            <person name="Shu S."/>
            <person name="Neupane R."/>
            <person name="Cipriano M."/>
            <person name="Mancuso J."/>
            <person name="Tu H."/>
            <person name="Salamov A."/>
            <person name="Lindquist E."/>
            <person name="Shapiro H."/>
            <person name="Lucas S."/>
            <person name="Grigoriev I.V."/>
            <person name="Cande W.Z."/>
            <person name="Fulton C."/>
            <person name="Rokhsar D.S."/>
            <person name="Dawson S.C."/>
        </authorList>
    </citation>
    <scope>NUCLEOTIDE SEQUENCE [LARGE SCALE GENOMIC DNA]</scope>
    <source>
        <strain evidence="2 3">NEG-M</strain>
    </source>
</reference>
<dbReference type="Pfam" id="PF07534">
    <property type="entry name" value="TLD"/>
    <property type="match status" value="1"/>
</dbReference>
<dbReference type="PANTHER" id="PTHR23354:SF122">
    <property type="entry name" value="GTPASE-ACTIVATING PROTEIN SKYWALKER"/>
    <property type="match status" value="1"/>
</dbReference>